<dbReference type="Pfam" id="PF25232">
    <property type="entry name" value="DUF7848"/>
    <property type="match status" value="1"/>
</dbReference>
<protein>
    <recommendedName>
        <fullName evidence="2">DUF7848 domain-containing protein</fullName>
    </recommendedName>
</protein>
<reference evidence="4" key="1">
    <citation type="journal article" date="2019" name="Int. J. Syst. Evol. Microbiol.">
        <title>The Global Catalogue of Microorganisms (GCM) 10K type strain sequencing project: providing services to taxonomists for standard genome sequencing and annotation.</title>
        <authorList>
            <consortium name="The Broad Institute Genomics Platform"/>
            <consortium name="The Broad Institute Genome Sequencing Center for Infectious Disease"/>
            <person name="Wu L."/>
            <person name="Ma J."/>
        </authorList>
    </citation>
    <scope>NUCLEOTIDE SEQUENCE [LARGE SCALE GENOMIC DNA]</scope>
    <source>
        <strain evidence="4">JCM 4253</strain>
    </source>
</reference>
<evidence type="ECO:0000313" key="4">
    <source>
        <dbReference type="Proteomes" id="UP000619355"/>
    </source>
</evidence>
<accession>A0A919C5F3</accession>
<dbReference type="InterPro" id="IPR057170">
    <property type="entry name" value="DUF7848"/>
</dbReference>
<dbReference type="Proteomes" id="UP000619355">
    <property type="component" value="Unassembled WGS sequence"/>
</dbReference>
<evidence type="ECO:0000259" key="2">
    <source>
        <dbReference type="Pfam" id="PF25232"/>
    </source>
</evidence>
<evidence type="ECO:0000256" key="1">
    <source>
        <dbReference type="SAM" id="MobiDB-lite"/>
    </source>
</evidence>
<keyword evidence="4" id="KW-1185">Reference proteome</keyword>
<proteinExistence type="predicted"/>
<evidence type="ECO:0000313" key="3">
    <source>
        <dbReference type="EMBL" id="GHG54152.1"/>
    </source>
</evidence>
<feature type="region of interest" description="Disordered" evidence="1">
    <location>
        <begin position="1"/>
        <end position="20"/>
    </location>
</feature>
<comment type="caution">
    <text evidence="3">The sequence shown here is derived from an EMBL/GenBank/DDBJ whole genome shotgun (WGS) entry which is preliminary data.</text>
</comment>
<feature type="compositionally biased region" description="Basic and acidic residues" evidence="1">
    <location>
        <begin position="7"/>
        <end position="20"/>
    </location>
</feature>
<organism evidence="3 4">
    <name type="scientific">Streptomyces capoamus</name>
    <dbReference type="NCBI Taxonomy" id="68183"/>
    <lineage>
        <taxon>Bacteria</taxon>
        <taxon>Bacillati</taxon>
        <taxon>Actinomycetota</taxon>
        <taxon>Actinomycetes</taxon>
        <taxon>Kitasatosporales</taxon>
        <taxon>Streptomycetaceae</taxon>
        <taxon>Streptomyces</taxon>
    </lineage>
</organism>
<sequence length="76" mass="8618">MTRATYRFREHTLTPDTDKPTLHAMECQACGQASTGSADPTDGTRWAADHLKANPGHLTYQEHIERSYRFEPGAWQ</sequence>
<feature type="domain" description="DUF7848" evidence="2">
    <location>
        <begin position="1"/>
        <end position="75"/>
    </location>
</feature>
<dbReference type="AlphaFoldDB" id="A0A919C5F3"/>
<dbReference type="EMBL" id="BNBF01000011">
    <property type="protein sequence ID" value="GHG54152.1"/>
    <property type="molecule type" value="Genomic_DNA"/>
</dbReference>
<gene>
    <name evidence="3" type="ORF">GCM10018980_38480</name>
</gene>
<name>A0A919C5F3_9ACTN</name>